<dbReference type="AlphaFoldDB" id="B4MPW3"/>
<evidence type="ECO:0000256" key="2">
    <source>
        <dbReference type="ARBA" id="ARBA00006840"/>
    </source>
</evidence>
<keyword evidence="3 7" id="KW-0812">Transmembrane</keyword>
<dbReference type="EMBL" id="CH963849">
    <property type="protein sequence ID" value="EDW74152.1"/>
    <property type="molecule type" value="Genomic_DNA"/>
</dbReference>
<comment type="subcellular location">
    <subcellularLocation>
        <location evidence="1 7">Membrane</location>
        <topology evidence="1 7">Multi-pass membrane protein</topology>
    </subcellularLocation>
</comment>
<keyword evidence="9" id="KW-1185">Reference proteome</keyword>
<name>B4MPW3_DROWI</name>
<keyword evidence="4 7" id="KW-1133">Transmembrane helix</keyword>
<dbReference type="Proteomes" id="UP000007798">
    <property type="component" value="Unassembled WGS sequence"/>
</dbReference>
<evidence type="ECO:0000256" key="3">
    <source>
        <dbReference type="ARBA" id="ARBA00022692"/>
    </source>
</evidence>
<sequence>MGCATGTIKYSLFLFNILWGILGIVVIIFGGLGWGAMPNEFAIGILVLGSVILLISLFGCCGAIRESPRMLWTYVTFLLILLGLTVAFIILNPRDVFKKYALNVVEKQWELEQTKPGSMDVVQSTYLCCGRNSAQDYLNISHWNDSVPASCCKDNNCVNPLNLYTTGCLTKVEEAFDDEAKTSRYFEWTVLGFDLVILLLAFILAVHYTNRRRRYNY</sequence>
<organism evidence="9">
    <name type="scientific">Drosophila willistoni</name>
    <name type="common">Fruit fly</name>
    <dbReference type="NCBI Taxonomy" id="7260"/>
    <lineage>
        <taxon>Eukaryota</taxon>
        <taxon>Metazoa</taxon>
        <taxon>Ecdysozoa</taxon>
        <taxon>Arthropoda</taxon>
        <taxon>Hexapoda</taxon>
        <taxon>Insecta</taxon>
        <taxon>Pterygota</taxon>
        <taxon>Neoptera</taxon>
        <taxon>Endopterygota</taxon>
        <taxon>Diptera</taxon>
        <taxon>Brachycera</taxon>
        <taxon>Muscomorpha</taxon>
        <taxon>Ephydroidea</taxon>
        <taxon>Drosophilidae</taxon>
        <taxon>Drosophila</taxon>
        <taxon>Sophophora</taxon>
    </lineage>
</organism>
<protein>
    <recommendedName>
        <fullName evidence="7">Tetraspanin</fullName>
    </recommendedName>
</protein>
<evidence type="ECO:0000256" key="4">
    <source>
        <dbReference type="ARBA" id="ARBA00022989"/>
    </source>
</evidence>
<dbReference type="FunCoup" id="B4MPW3">
    <property type="interactions" value="12"/>
</dbReference>
<comment type="similarity">
    <text evidence="2 7">Belongs to the tetraspanin (TM4SF) family.</text>
</comment>
<dbReference type="PIRSF" id="PIRSF002419">
    <property type="entry name" value="Tetraspanin"/>
    <property type="match status" value="1"/>
</dbReference>
<accession>B4MPW3</accession>
<dbReference type="InParanoid" id="B4MPW3"/>
<dbReference type="eggNOG" id="KOG3882">
    <property type="taxonomic scope" value="Eukaryota"/>
</dbReference>
<evidence type="ECO:0000256" key="1">
    <source>
        <dbReference type="ARBA" id="ARBA00004141"/>
    </source>
</evidence>
<keyword evidence="5 7" id="KW-0472">Membrane</keyword>
<evidence type="ECO:0000256" key="6">
    <source>
        <dbReference type="PIRSR" id="PIRSR002419-1"/>
    </source>
</evidence>
<evidence type="ECO:0000256" key="7">
    <source>
        <dbReference type="RuleBase" id="RU361218"/>
    </source>
</evidence>
<dbReference type="KEGG" id="dwi:6640448"/>
<dbReference type="GO" id="GO:0005886">
    <property type="term" value="C:plasma membrane"/>
    <property type="evidence" value="ECO:0007669"/>
    <property type="project" value="TreeGrafter"/>
</dbReference>
<keyword evidence="6" id="KW-1015">Disulfide bond</keyword>
<dbReference type="Pfam" id="PF00335">
    <property type="entry name" value="Tetraspanin"/>
    <property type="match status" value="1"/>
</dbReference>
<feature type="transmembrane region" description="Helical" evidence="7">
    <location>
        <begin position="188"/>
        <end position="208"/>
    </location>
</feature>
<reference evidence="8 9" key="1">
    <citation type="journal article" date="2007" name="Nature">
        <title>Evolution of genes and genomes on the Drosophila phylogeny.</title>
        <authorList>
            <consortium name="Drosophila 12 Genomes Consortium"/>
            <person name="Clark A.G."/>
            <person name="Eisen M.B."/>
            <person name="Smith D.R."/>
            <person name="Bergman C.M."/>
            <person name="Oliver B."/>
            <person name="Markow T.A."/>
            <person name="Kaufman T.C."/>
            <person name="Kellis M."/>
            <person name="Gelbart W."/>
            <person name="Iyer V.N."/>
            <person name="Pollard D.A."/>
            <person name="Sackton T.B."/>
            <person name="Larracuente A.M."/>
            <person name="Singh N.D."/>
            <person name="Abad J.P."/>
            <person name="Abt D.N."/>
            <person name="Adryan B."/>
            <person name="Aguade M."/>
            <person name="Akashi H."/>
            <person name="Anderson W.W."/>
            <person name="Aquadro C.F."/>
            <person name="Ardell D.H."/>
            <person name="Arguello R."/>
            <person name="Artieri C.G."/>
            <person name="Barbash D.A."/>
            <person name="Barker D."/>
            <person name="Barsanti P."/>
            <person name="Batterham P."/>
            <person name="Batzoglou S."/>
            <person name="Begun D."/>
            <person name="Bhutkar A."/>
            <person name="Blanco E."/>
            <person name="Bosak S.A."/>
            <person name="Bradley R.K."/>
            <person name="Brand A.D."/>
            <person name="Brent M.R."/>
            <person name="Brooks A.N."/>
            <person name="Brown R.H."/>
            <person name="Butlin R.K."/>
            <person name="Caggese C."/>
            <person name="Calvi B.R."/>
            <person name="Bernardo de Carvalho A."/>
            <person name="Caspi A."/>
            <person name="Castrezana S."/>
            <person name="Celniker S.E."/>
            <person name="Chang J.L."/>
            <person name="Chapple C."/>
            <person name="Chatterji S."/>
            <person name="Chinwalla A."/>
            <person name="Civetta A."/>
            <person name="Clifton S.W."/>
            <person name="Comeron J.M."/>
            <person name="Costello J.C."/>
            <person name="Coyne J.A."/>
            <person name="Daub J."/>
            <person name="David R.G."/>
            <person name="Delcher A.L."/>
            <person name="Delehaunty K."/>
            <person name="Do C.B."/>
            <person name="Ebling H."/>
            <person name="Edwards K."/>
            <person name="Eickbush T."/>
            <person name="Evans J.D."/>
            <person name="Filipski A."/>
            <person name="Findeiss S."/>
            <person name="Freyhult E."/>
            <person name="Fulton L."/>
            <person name="Fulton R."/>
            <person name="Garcia A.C."/>
            <person name="Gardiner A."/>
            <person name="Garfield D.A."/>
            <person name="Garvin B.E."/>
            <person name="Gibson G."/>
            <person name="Gilbert D."/>
            <person name="Gnerre S."/>
            <person name="Godfrey J."/>
            <person name="Good R."/>
            <person name="Gotea V."/>
            <person name="Gravely B."/>
            <person name="Greenberg A.J."/>
            <person name="Griffiths-Jones S."/>
            <person name="Gross S."/>
            <person name="Guigo R."/>
            <person name="Gustafson E.A."/>
            <person name="Haerty W."/>
            <person name="Hahn M.W."/>
            <person name="Halligan D.L."/>
            <person name="Halpern A.L."/>
            <person name="Halter G.M."/>
            <person name="Han M.V."/>
            <person name="Heger A."/>
            <person name="Hillier L."/>
            <person name="Hinrichs A.S."/>
            <person name="Holmes I."/>
            <person name="Hoskins R.A."/>
            <person name="Hubisz M.J."/>
            <person name="Hultmark D."/>
            <person name="Huntley M.A."/>
            <person name="Jaffe D.B."/>
            <person name="Jagadeeshan S."/>
            <person name="Jeck W.R."/>
            <person name="Johnson J."/>
            <person name="Jones C.D."/>
            <person name="Jordan W.C."/>
            <person name="Karpen G.H."/>
            <person name="Kataoka E."/>
            <person name="Keightley P.D."/>
            <person name="Kheradpour P."/>
            <person name="Kirkness E.F."/>
            <person name="Koerich L.B."/>
            <person name="Kristiansen K."/>
            <person name="Kudrna D."/>
            <person name="Kulathinal R.J."/>
            <person name="Kumar S."/>
            <person name="Kwok R."/>
            <person name="Lander E."/>
            <person name="Langley C.H."/>
            <person name="Lapoint R."/>
            <person name="Lazzaro B.P."/>
            <person name="Lee S.J."/>
            <person name="Levesque L."/>
            <person name="Li R."/>
            <person name="Lin C.F."/>
            <person name="Lin M.F."/>
            <person name="Lindblad-Toh K."/>
            <person name="Llopart A."/>
            <person name="Long M."/>
            <person name="Low L."/>
            <person name="Lozovsky E."/>
            <person name="Lu J."/>
            <person name="Luo M."/>
            <person name="Machado C.A."/>
            <person name="Makalowski W."/>
            <person name="Marzo M."/>
            <person name="Matsuda M."/>
            <person name="Matzkin L."/>
            <person name="McAllister B."/>
            <person name="McBride C.S."/>
            <person name="McKernan B."/>
            <person name="McKernan K."/>
            <person name="Mendez-Lago M."/>
            <person name="Minx P."/>
            <person name="Mollenhauer M.U."/>
            <person name="Montooth K."/>
            <person name="Mount S.M."/>
            <person name="Mu X."/>
            <person name="Myers E."/>
            <person name="Negre B."/>
            <person name="Newfeld S."/>
            <person name="Nielsen R."/>
            <person name="Noor M.A."/>
            <person name="O'Grady P."/>
            <person name="Pachter L."/>
            <person name="Papaceit M."/>
            <person name="Parisi M.J."/>
            <person name="Parisi M."/>
            <person name="Parts L."/>
            <person name="Pedersen J.S."/>
            <person name="Pesole G."/>
            <person name="Phillippy A.M."/>
            <person name="Ponting C.P."/>
            <person name="Pop M."/>
            <person name="Porcelli D."/>
            <person name="Powell J.R."/>
            <person name="Prohaska S."/>
            <person name="Pruitt K."/>
            <person name="Puig M."/>
            <person name="Quesneville H."/>
            <person name="Ram K.R."/>
            <person name="Rand D."/>
            <person name="Rasmussen M.D."/>
            <person name="Reed L.K."/>
            <person name="Reenan R."/>
            <person name="Reily A."/>
            <person name="Remington K.A."/>
            <person name="Rieger T.T."/>
            <person name="Ritchie M.G."/>
            <person name="Robin C."/>
            <person name="Rogers Y.H."/>
            <person name="Rohde C."/>
            <person name="Rozas J."/>
            <person name="Rubenfield M.J."/>
            <person name="Ruiz A."/>
            <person name="Russo S."/>
            <person name="Salzberg S.L."/>
            <person name="Sanchez-Gracia A."/>
            <person name="Saranga D.J."/>
            <person name="Sato H."/>
            <person name="Schaeffer S.W."/>
            <person name="Schatz M.C."/>
            <person name="Schlenke T."/>
            <person name="Schwartz R."/>
            <person name="Segarra C."/>
            <person name="Singh R.S."/>
            <person name="Sirot L."/>
            <person name="Sirota M."/>
            <person name="Sisneros N.B."/>
            <person name="Smith C.D."/>
            <person name="Smith T.F."/>
            <person name="Spieth J."/>
            <person name="Stage D.E."/>
            <person name="Stark A."/>
            <person name="Stephan W."/>
            <person name="Strausberg R.L."/>
            <person name="Strempel S."/>
            <person name="Sturgill D."/>
            <person name="Sutton G."/>
            <person name="Sutton G.G."/>
            <person name="Tao W."/>
            <person name="Teichmann S."/>
            <person name="Tobari Y.N."/>
            <person name="Tomimura Y."/>
            <person name="Tsolas J.M."/>
            <person name="Valente V.L."/>
            <person name="Venter E."/>
            <person name="Venter J.C."/>
            <person name="Vicario S."/>
            <person name="Vieira F.G."/>
            <person name="Vilella A.J."/>
            <person name="Villasante A."/>
            <person name="Walenz B."/>
            <person name="Wang J."/>
            <person name="Wasserman M."/>
            <person name="Watts T."/>
            <person name="Wilson D."/>
            <person name="Wilson R.K."/>
            <person name="Wing R.A."/>
            <person name="Wolfner M.F."/>
            <person name="Wong A."/>
            <person name="Wong G.K."/>
            <person name="Wu C.I."/>
            <person name="Wu G."/>
            <person name="Yamamoto D."/>
            <person name="Yang H.P."/>
            <person name="Yang S.P."/>
            <person name="Yorke J.A."/>
            <person name="Yoshida K."/>
            <person name="Zdobnov E."/>
            <person name="Zhang P."/>
            <person name="Zhang Y."/>
            <person name="Zimin A.V."/>
            <person name="Baldwin J."/>
            <person name="Abdouelleil A."/>
            <person name="Abdulkadir J."/>
            <person name="Abebe A."/>
            <person name="Abera B."/>
            <person name="Abreu J."/>
            <person name="Acer S.C."/>
            <person name="Aftuck L."/>
            <person name="Alexander A."/>
            <person name="An P."/>
            <person name="Anderson E."/>
            <person name="Anderson S."/>
            <person name="Arachi H."/>
            <person name="Azer M."/>
            <person name="Bachantsang P."/>
            <person name="Barry A."/>
            <person name="Bayul T."/>
            <person name="Berlin A."/>
            <person name="Bessette D."/>
            <person name="Bloom T."/>
            <person name="Blye J."/>
            <person name="Boguslavskiy L."/>
            <person name="Bonnet C."/>
            <person name="Boukhgalter B."/>
            <person name="Bourzgui I."/>
            <person name="Brown A."/>
            <person name="Cahill P."/>
            <person name="Channer S."/>
            <person name="Cheshatsang Y."/>
            <person name="Chuda L."/>
            <person name="Citroen M."/>
            <person name="Collymore A."/>
            <person name="Cooke P."/>
            <person name="Costello M."/>
            <person name="D'Aco K."/>
            <person name="Daza R."/>
            <person name="De Haan G."/>
            <person name="DeGray S."/>
            <person name="DeMaso C."/>
            <person name="Dhargay N."/>
            <person name="Dooley K."/>
            <person name="Dooley E."/>
            <person name="Doricent M."/>
            <person name="Dorje P."/>
            <person name="Dorjee K."/>
            <person name="Dupes A."/>
            <person name="Elong R."/>
            <person name="Falk J."/>
            <person name="Farina A."/>
            <person name="Faro S."/>
            <person name="Ferguson D."/>
            <person name="Fisher S."/>
            <person name="Foley C.D."/>
            <person name="Franke A."/>
            <person name="Friedrich D."/>
            <person name="Gadbois L."/>
            <person name="Gearin G."/>
            <person name="Gearin C.R."/>
            <person name="Giannoukos G."/>
            <person name="Goode T."/>
            <person name="Graham J."/>
            <person name="Grandbois E."/>
            <person name="Grewal S."/>
            <person name="Gyaltsen K."/>
            <person name="Hafez N."/>
            <person name="Hagos B."/>
            <person name="Hall J."/>
            <person name="Henson C."/>
            <person name="Hollinger A."/>
            <person name="Honan T."/>
            <person name="Huard M.D."/>
            <person name="Hughes L."/>
            <person name="Hurhula B."/>
            <person name="Husby M.E."/>
            <person name="Kamat A."/>
            <person name="Kanga B."/>
            <person name="Kashin S."/>
            <person name="Khazanovich D."/>
            <person name="Kisner P."/>
            <person name="Lance K."/>
            <person name="Lara M."/>
            <person name="Lee W."/>
            <person name="Lennon N."/>
            <person name="Letendre F."/>
            <person name="LeVine R."/>
            <person name="Lipovsky A."/>
            <person name="Liu X."/>
            <person name="Liu J."/>
            <person name="Liu S."/>
            <person name="Lokyitsang T."/>
            <person name="Lokyitsang Y."/>
            <person name="Lubonja R."/>
            <person name="Lui A."/>
            <person name="MacDonald P."/>
            <person name="Magnisalis V."/>
            <person name="Maru K."/>
            <person name="Matthews C."/>
            <person name="McCusker W."/>
            <person name="McDonough S."/>
            <person name="Mehta T."/>
            <person name="Meldrim J."/>
            <person name="Meneus L."/>
            <person name="Mihai O."/>
            <person name="Mihalev A."/>
            <person name="Mihova T."/>
            <person name="Mittelman R."/>
            <person name="Mlenga V."/>
            <person name="Montmayeur A."/>
            <person name="Mulrain L."/>
            <person name="Navidi A."/>
            <person name="Naylor J."/>
            <person name="Negash T."/>
            <person name="Nguyen T."/>
            <person name="Nguyen N."/>
            <person name="Nicol R."/>
            <person name="Norbu C."/>
            <person name="Norbu N."/>
            <person name="Novod N."/>
            <person name="O'Neill B."/>
            <person name="Osman S."/>
            <person name="Markiewicz E."/>
            <person name="Oyono O.L."/>
            <person name="Patti C."/>
            <person name="Phunkhang P."/>
            <person name="Pierre F."/>
            <person name="Priest M."/>
            <person name="Raghuraman S."/>
            <person name="Rege F."/>
            <person name="Reyes R."/>
            <person name="Rise C."/>
            <person name="Rogov P."/>
            <person name="Ross K."/>
            <person name="Ryan E."/>
            <person name="Settipalli S."/>
            <person name="Shea T."/>
            <person name="Sherpa N."/>
            <person name="Shi L."/>
            <person name="Shih D."/>
            <person name="Sparrow T."/>
            <person name="Spaulding J."/>
            <person name="Stalker J."/>
            <person name="Stange-Thomann N."/>
            <person name="Stavropoulos S."/>
            <person name="Stone C."/>
            <person name="Strader C."/>
            <person name="Tesfaye S."/>
            <person name="Thomson T."/>
            <person name="Thoulutsang Y."/>
            <person name="Thoulutsang D."/>
            <person name="Topham K."/>
            <person name="Topping I."/>
            <person name="Tsamla T."/>
            <person name="Vassiliev H."/>
            <person name="Vo A."/>
            <person name="Wangchuk T."/>
            <person name="Wangdi T."/>
            <person name="Weiand M."/>
            <person name="Wilkinson J."/>
            <person name="Wilson A."/>
            <person name="Yadav S."/>
            <person name="Young G."/>
            <person name="Yu Q."/>
            <person name="Zembek L."/>
            <person name="Zhong D."/>
            <person name="Zimmer A."/>
            <person name="Zwirko Z."/>
            <person name="Jaffe D.B."/>
            <person name="Alvarez P."/>
            <person name="Brockman W."/>
            <person name="Butler J."/>
            <person name="Chin C."/>
            <person name="Gnerre S."/>
            <person name="Grabherr M."/>
            <person name="Kleber M."/>
            <person name="Mauceli E."/>
            <person name="MacCallum I."/>
        </authorList>
    </citation>
    <scope>NUCLEOTIDE SEQUENCE [LARGE SCALE GENOMIC DNA]</scope>
    <source>
        <strain evidence="9">Tucson 14030-0811.24</strain>
    </source>
</reference>
<dbReference type="SUPFAM" id="SSF48652">
    <property type="entry name" value="Tetraspanin"/>
    <property type="match status" value="1"/>
</dbReference>
<dbReference type="Gene3D" id="1.10.1450.10">
    <property type="entry name" value="Tetraspanin"/>
    <property type="match status" value="1"/>
</dbReference>
<dbReference type="PANTHER" id="PTHR19282:SF521">
    <property type="entry name" value="IP01817P-RELATED"/>
    <property type="match status" value="1"/>
</dbReference>
<dbReference type="CDD" id="cd03127">
    <property type="entry name" value="tetraspanin_LEL"/>
    <property type="match status" value="1"/>
</dbReference>
<proteinExistence type="inferred from homology"/>
<gene>
    <name evidence="8" type="primary">Dwil\GK21783</name>
    <name evidence="8" type="ORF">Dwil_GK21783</name>
</gene>
<feature type="transmembrane region" description="Helical" evidence="7">
    <location>
        <begin position="12"/>
        <end position="35"/>
    </location>
</feature>
<dbReference type="OMA" id="TLGYLEW"/>
<evidence type="ECO:0000313" key="9">
    <source>
        <dbReference type="Proteomes" id="UP000007798"/>
    </source>
</evidence>
<feature type="transmembrane region" description="Helical" evidence="7">
    <location>
        <begin position="71"/>
        <end position="91"/>
    </location>
</feature>
<dbReference type="InterPro" id="IPR018499">
    <property type="entry name" value="Tetraspanin/Peripherin"/>
</dbReference>
<dbReference type="SMR" id="B4MPW3"/>
<dbReference type="InterPro" id="IPR008952">
    <property type="entry name" value="Tetraspanin_EC2_sf"/>
</dbReference>
<dbReference type="OrthoDB" id="6134317at2759"/>
<dbReference type="PhylomeDB" id="B4MPW3"/>
<feature type="disulfide bond" evidence="6">
    <location>
        <begin position="128"/>
        <end position="168"/>
    </location>
</feature>
<evidence type="ECO:0000256" key="5">
    <source>
        <dbReference type="ARBA" id="ARBA00023136"/>
    </source>
</evidence>
<dbReference type="InterPro" id="IPR000301">
    <property type="entry name" value="Tetraspanin_animals"/>
</dbReference>
<dbReference type="PANTHER" id="PTHR19282">
    <property type="entry name" value="TETRASPANIN"/>
    <property type="match status" value="1"/>
</dbReference>
<dbReference type="HOGENOM" id="CLU_055524_6_4_1"/>
<evidence type="ECO:0000313" key="8">
    <source>
        <dbReference type="EMBL" id="EDW74152.1"/>
    </source>
</evidence>
<feature type="transmembrane region" description="Helical" evidence="7">
    <location>
        <begin position="41"/>
        <end position="64"/>
    </location>
</feature>